<organism evidence="3 4">
    <name type="scientific">Rhizobium rhizogenes</name>
    <name type="common">Agrobacterium rhizogenes</name>
    <dbReference type="NCBI Taxonomy" id="359"/>
    <lineage>
        <taxon>Bacteria</taxon>
        <taxon>Pseudomonadati</taxon>
        <taxon>Pseudomonadota</taxon>
        <taxon>Alphaproteobacteria</taxon>
        <taxon>Hyphomicrobiales</taxon>
        <taxon>Rhizobiaceae</taxon>
        <taxon>Rhizobium/Agrobacterium group</taxon>
        <taxon>Rhizobium</taxon>
    </lineage>
</organism>
<evidence type="ECO:0000313" key="4">
    <source>
        <dbReference type="Proteomes" id="UP000244335"/>
    </source>
</evidence>
<evidence type="ECO:0000313" key="3">
    <source>
        <dbReference type="EMBL" id="PVE50217.1"/>
    </source>
</evidence>
<dbReference type="AlphaFoldDB" id="A0AA92H7J6"/>
<dbReference type="SMART" id="SM00901">
    <property type="entry name" value="FRG"/>
    <property type="match status" value="1"/>
</dbReference>
<dbReference type="Proteomes" id="UP000244335">
    <property type="component" value="Unassembled WGS sequence"/>
</dbReference>
<evidence type="ECO:0000256" key="1">
    <source>
        <dbReference type="SAM" id="MobiDB-lite"/>
    </source>
</evidence>
<feature type="compositionally biased region" description="Pro residues" evidence="1">
    <location>
        <begin position="160"/>
        <end position="174"/>
    </location>
</feature>
<dbReference type="EMBL" id="QDFR01000013">
    <property type="protein sequence ID" value="PVE50217.1"/>
    <property type="molecule type" value="Genomic_DNA"/>
</dbReference>
<dbReference type="InterPro" id="IPR014966">
    <property type="entry name" value="FRG-dom"/>
</dbReference>
<reference evidence="3 4" key="1">
    <citation type="submission" date="2018-04" db="EMBL/GenBank/DDBJ databases">
        <authorList>
            <person name="Hagen T."/>
        </authorList>
    </citation>
    <scope>NUCLEOTIDE SEQUENCE [LARGE SCALE GENOMIC DNA]</scope>
    <source>
        <strain evidence="3 4">TPD7009</strain>
    </source>
</reference>
<feature type="domain" description="FRG" evidence="2">
    <location>
        <begin position="196"/>
        <end position="301"/>
    </location>
</feature>
<sequence>MSGDVDAWRFPVGHRGRATFPLSRFLEYTDDDIVEILQPVTADSLSRLASWPAVFMSELTPDREAGADYVELRVGRVWDLSVSKQEIHYDFIIEWVHGNGRYAVPNRRAVEQAFGLGRMELSRTHWAIKNLDLSIALANLGITYPAHPGTATTTATSIVAPPPPTPVPPPPPPPPWPVVDSLEAFVAEVMKIEADPEEEVFYRGHFDQKSYKLIPTLFRTHSNGAPMWSPKEDVIVRELMATQALAFANDRSMLDHLVRMQHYGLPTRLLDVTSNALMALYFACSDPNVKDSDAEIPGEVIILKTKTKDVKFFDSNTVSCISCLSLLSHEERESLDTTATEEDLKASEGGKRLLEIIRREKPHFQEKIKPADLEKILFVRGRVTHERISSQAGAFLIFGHNATLPETGYSGLNIQRLTIRNKQTILNQLAKFNIKASTVYPGIEKAAGDIKKVHLLPDT</sequence>
<gene>
    <name evidence="3" type="ORF">DC430_22745</name>
</gene>
<name>A0AA92H7J6_RHIRH</name>
<comment type="caution">
    <text evidence="3">The sequence shown here is derived from an EMBL/GenBank/DDBJ whole genome shotgun (WGS) entry which is preliminary data.</text>
</comment>
<proteinExistence type="predicted"/>
<evidence type="ECO:0000259" key="2">
    <source>
        <dbReference type="SMART" id="SM00901"/>
    </source>
</evidence>
<feature type="region of interest" description="Disordered" evidence="1">
    <location>
        <begin position="153"/>
        <end position="174"/>
    </location>
</feature>
<dbReference type="Pfam" id="PF08867">
    <property type="entry name" value="FRG"/>
    <property type="match status" value="1"/>
</dbReference>
<accession>A0AA92H7J6</accession>
<protein>
    <recommendedName>
        <fullName evidence="2">FRG domain-containing protein</fullName>
    </recommendedName>
</protein>